<feature type="region of interest" description="Disordered" evidence="6">
    <location>
        <begin position="215"/>
        <end position="242"/>
    </location>
</feature>
<dbReference type="PANTHER" id="PTHR45696">
    <property type="entry name" value="60S ACIDIC RIBOSOMAL PROTEIN P1"/>
    <property type="match status" value="1"/>
</dbReference>
<proteinExistence type="inferred from homology"/>
<dbReference type="OrthoDB" id="2194681at2759"/>
<feature type="compositionally biased region" description="Basic and acidic residues" evidence="6">
    <location>
        <begin position="112"/>
        <end position="130"/>
    </location>
</feature>
<keyword evidence="5" id="KW-0687">Ribonucleoprotein</keyword>
<evidence type="ECO:0000256" key="3">
    <source>
        <dbReference type="ARBA" id="ARBA00011266"/>
    </source>
</evidence>
<keyword evidence="4" id="KW-0689">Ribosomal protein</keyword>
<organism evidence="7 8">
    <name type="scientific">Miscanthus lutarioriparius</name>
    <dbReference type="NCBI Taxonomy" id="422564"/>
    <lineage>
        <taxon>Eukaryota</taxon>
        <taxon>Viridiplantae</taxon>
        <taxon>Streptophyta</taxon>
        <taxon>Embryophyta</taxon>
        <taxon>Tracheophyta</taxon>
        <taxon>Spermatophyta</taxon>
        <taxon>Magnoliopsida</taxon>
        <taxon>Liliopsida</taxon>
        <taxon>Poales</taxon>
        <taxon>Poaceae</taxon>
        <taxon>PACMAD clade</taxon>
        <taxon>Panicoideae</taxon>
        <taxon>Andropogonodae</taxon>
        <taxon>Andropogoneae</taxon>
        <taxon>Saccharinae</taxon>
        <taxon>Miscanthus</taxon>
    </lineage>
</organism>
<evidence type="ECO:0000256" key="1">
    <source>
        <dbReference type="ARBA" id="ARBA00003362"/>
    </source>
</evidence>
<dbReference type="GO" id="GO:0022625">
    <property type="term" value="C:cytosolic large ribosomal subunit"/>
    <property type="evidence" value="ECO:0007669"/>
    <property type="project" value="TreeGrafter"/>
</dbReference>
<dbReference type="Gene3D" id="1.10.10.1410">
    <property type="match status" value="1"/>
</dbReference>
<protein>
    <recommendedName>
        <fullName evidence="9">60S acidic ribosomal protein P1</fullName>
    </recommendedName>
</protein>
<evidence type="ECO:0000256" key="6">
    <source>
        <dbReference type="SAM" id="MobiDB-lite"/>
    </source>
</evidence>
<dbReference type="InterPro" id="IPR027534">
    <property type="entry name" value="Ribosomal_P1/P2"/>
</dbReference>
<dbReference type="GO" id="GO:0003735">
    <property type="term" value="F:structural constituent of ribosome"/>
    <property type="evidence" value="ECO:0007669"/>
    <property type="project" value="InterPro"/>
</dbReference>
<dbReference type="GO" id="GO:0030295">
    <property type="term" value="F:protein kinase activator activity"/>
    <property type="evidence" value="ECO:0007669"/>
    <property type="project" value="TreeGrafter"/>
</dbReference>
<name>A0A811PGD9_9POAL</name>
<comment type="caution">
    <text evidence="7">The sequence shown here is derived from an EMBL/GenBank/DDBJ whole genome shotgun (WGS) entry which is preliminary data.</text>
</comment>
<dbReference type="EMBL" id="CAJGYO010000007">
    <property type="protein sequence ID" value="CAD6246454.1"/>
    <property type="molecule type" value="Genomic_DNA"/>
</dbReference>
<evidence type="ECO:0000256" key="2">
    <source>
        <dbReference type="ARBA" id="ARBA00005436"/>
    </source>
</evidence>
<dbReference type="GO" id="GO:0043021">
    <property type="term" value="F:ribonucleoprotein complex binding"/>
    <property type="evidence" value="ECO:0007669"/>
    <property type="project" value="TreeGrafter"/>
</dbReference>
<comment type="function">
    <text evidence="1">Plays an important role in the elongation step of protein synthesis.</text>
</comment>
<comment type="similarity">
    <text evidence="2">Belongs to the eukaryotic ribosomal protein P1/P2 family.</text>
</comment>
<evidence type="ECO:0000313" key="8">
    <source>
        <dbReference type="Proteomes" id="UP000604825"/>
    </source>
</evidence>
<dbReference type="Pfam" id="PF00428">
    <property type="entry name" value="Ribosomal_60s"/>
    <property type="match status" value="1"/>
</dbReference>
<dbReference type="PANTHER" id="PTHR45696:SF10">
    <property type="entry name" value="LARGE RIBOSOMAL SUBUNIT PROTEIN P1"/>
    <property type="match status" value="1"/>
</dbReference>
<evidence type="ECO:0000256" key="5">
    <source>
        <dbReference type="ARBA" id="ARBA00023274"/>
    </source>
</evidence>
<sequence length="242" mass="25835">MPLHCCPRSSTSKPAISTGDAKDIYARRAGGASRKPAQHDAITNRRAVRLHTRVAEEFIYYAPSAGGCAMGWRRKRPERQPHLAPEQGEDDVLVVLEFDKIKNFEKLEDDDAGYKAHDKETADPSGERKQPAPMASGELACTYAALILSDDGIAITAEKIATIVKAANIKVESYWPALFAKLLEKRNVEDLILSVGSGGGAAPVAAAAPAGGAAAAAAPAAEEKKEEVKEESDDDMGFSLFD</sequence>
<dbReference type="GO" id="GO:0002181">
    <property type="term" value="P:cytoplasmic translation"/>
    <property type="evidence" value="ECO:0007669"/>
    <property type="project" value="TreeGrafter"/>
</dbReference>
<dbReference type="GO" id="GO:0006414">
    <property type="term" value="P:translational elongation"/>
    <property type="evidence" value="ECO:0007669"/>
    <property type="project" value="InterPro"/>
</dbReference>
<accession>A0A811PGD9</accession>
<feature type="region of interest" description="Disordered" evidence="6">
    <location>
        <begin position="112"/>
        <end position="134"/>
    </location>
</feature>
<dbReference type="AlphaFoldDB" id="A0A811PGD9"/>
<evidence type="ECO:0000313" key="7">
    <source>
        <dbReference type="EMBL" id="CAD6246454.1"/>
    </source>
</evidence>
<evidence type="ECO:0000256" key="4">
    <source>
        <dbReference type="ARBA" id="ARBA00022980"/>
    </source>
</evidence>
<comment type="subunit">
    <text evidence="3">P1 and P2 exist as dimers at the large ribosomal subunit.</text>
</comment>
<keyword evidence="8" id="KW-1185">Reference proteome</keyword>
<dbReference type="CDD" id="cd05831">
    <property type="entry name" value="Ribosomal_P1"/>
    <property type="match status" value="1"/>
</dbReference>
<gene>
    <name evidence="7" type="ORF">NCGR_LOCUS30714</name>
</gene>
<dbReference type="HAMAP" id="MF_01478">
    <property type="entry name" value="Ribosomal_L12_arch"/>
    <property type="match status" value="1"/>
</dbReference>
<reference evidence="7" key="1">
    <citation type="submission" date="2020-10" db="EMBL/GenBank/DDBJ databases">
        <authorList>
            <person name="Han B."/>
            <person name="Lu T."/>
            <person name="Zhao Q."/>
            <person name="Huang X."/>
            <person name="Zhao Y."/>
        </authorList>
    </citation>
    <scope>NUCLEOTIDE SEQUENCE</scope>
</reference>
<dbReference type="Proteomes" id="UP000604825">
    <property type="component" value="Unassembled WGS sequence"/>
</dbReference>
<dbReference type="FunFam" id="1.10.10.1410:FF:000001">
    <property type="entry name" value="60S acidic ribosomal protein P1"/>
    <property type="match status" value="1"/>
</dbReference>
<dbReference type="InterPro" id="IPR038716">
    <property type="entry name" value="P1/P2_N_sf"/>
</dbReference>
<evidence type="ECO:0008006" key="9">
    <source>
        <dbReference type="Google" id="ProtNLM"/>
    </source>
</evidence>